<keyword evidence="4 7" id="KW-0645">Protease</keyword>
<dbReference type="InterPro" id="IPR041498">
    <property type="entry name" value="Big_6"/>
</dbReference>
<dbReference type="InterPro" id="IPR051048">
    <property type="entry name" value="Peptidase_S8/S53_subtilisin"/>
</dbReference>
<feature type="domain" description="Bacterial Ig" evidence="10">
    <location>
        <begin position="470"/>
        <end position="545"/>
    </location>
</feature>
<evidence type="ECO:0000313" key="12">
    <source>
        <dbReference type="Proteomes" id="UP000682403"/>
    </source>
</evidence>
<dbReference type="SUPFAM" id="SSF52743">
    <property type="entry name" value="Subtilisin-like"/>
    <property type="match status" value="1"/>
</dbReference>
<protein>
    <submittedName>
        <fullName evidence="11">S8 family serine peptidase</fullName>
    </submittedName>
</protein>
<evidence type="ECO:0000256" key="2">
    <source>
        <dbReference type="ARBA" id="ARBA00011073"/>
    </source>
</evidence>
<dbReference type="PANTHER" id="PTHR43399">
    <property type="entry name" value="SUBTILISIN-RELATED"/>
    <property type="match status" value="1"/>
</dbReference>
<feature type="chain" id="PRO_5046700269" evidence="8">
    <location>
        <begin position="28"/>
        <end position="712"/>
    </location>
</feature>
<evidence type="ECO:0000313" key="11">
    <source>
        <dbReference type="EMBL" id="MBS2970724.1"/>
    </source>
</evidence>
<dbReference type="EMBL" id="JAGVRK010000001">
    <property type="protein sequence ID" value="MBS2970724.1"/>
    <property type="molecule type" value="Genomic_DNA"/>
</dbReference>
<evidence type="ECO:0000256" key="6">
    <source>
        <dbReference type="ARBA" id="ARBA00022825"/>
    </source>
</evidence>
<organism evidence="11 12">
    <name type="scientific">Metabacillus flavus</name>
    <dbReference type="NCBI Taxonomy" id="2823519"/>
    <lineage>
        <taxon>Bacteria</taxon>
        <taxon>Bacillati</taxon>
        <taxon>Bacillota</taxon>
        <taxon>Bacilli</taxon>
        <taxon>Bacillales</taxon>
        <taxon>Bacillaceae</taxon>
        <taxon>Metabacillus</taxon>
    </lineage>
</organism>
<feature type="signal peptide" evidence="8">
    <location>
        <begin position="1"/>
        <end position="27"/>
    </location>
</feature>
<keyword evidence="3" id="KW-0964">Secreted</keyword>
<gene>
    <name evidence="11" type="ORF">J9317_18430</name>
</gene>
<feature type="domain" description="Bacterial Ig" evidence="10">
    <location>
        <begin position="390"/>
        <end position="466"/>
    </location>
</feature>
<dbReference type="Pfam" id="PF00082">
    <property type="entry name" value="Peptidase_S8"/>
    <property type="match status" value="1"/>
</dbReference>
<dbReference type="PROSITE" id="PS00138">
    <property type="entry name" value="SUBTILASE_SER"/>
    <property type="match status" value="1"/>
</dbReference>
<evidence type="ECO:0000259" key="9">
    <source>
        <dbReference type="Pfam" id="PF00082"/>
    </source>
</evidence>
<comment type="caution">
    <text evidence="11">The sequence shown here is derived from an EMBL/GenBank/DDBJ whole genome shotgun (WGS) entry which is preliminary data.</text>
</comment>
<evidence type="ECO:0000256" key="8">
    <source>
        <dbReference type="SAM" id="SignalP"/>
    </source>
</evidence>
<evidence type="ECO:0000256" key="7">
    <source>
        <dbReference type="PROSITE-ProRule" id="PRU01240"/>
    </source>
</evidence>
<evidence type="ECO:0000256" key="3">
    <source>
        <dbReference type="ARBA" id="ARBA00022525"/>
    </source>
</evidence>
<dbReference type="InterPro" id="IPR023828">
    <property type="entry name" value="Peptidase_S8_Ser-AS"/>
</dbReference>
<dbReference type="InterPro" id="IPR000209">
    <property type="entry name" value="Peptidase_S8/S53_dom"/>
</dbReference>
<dbReference type="Proteomes" id="UP000682403">
    <property type="component" value="Unassembled WGS sequence"/>
</dbReference>
<feature type="active site" description="Charge relay system" evidence="7">
    <location>
        <position position="136"/>
    </location>
</feature>
<dbReference type="NCBIfam" id="NF033510">
    <property type="entry name" value="Ca_tandemer"/>
    <property type="match status" value="2"/>
</dbReference>
<evidence type="ECO:0000256" key="1">
    <source>
        <dbReference type="ARBA" id="ARBA00004613"/>
    </source>
</evidence>
<dbReference type="Gene3D" id="3.40.50.200">
    <property type="entry name" value="Peptidase S8/S53 domain"/>
    <property type="match status" value="1"/>
</dbReference>
<dbReference type="InterPro" id="IPR022398">
    <property type="entry name" value="Peptidase_S8_His-AS"/>
</dbReference>
<proteinExistence type="inferred from homology"/>
<keyword evidence="6 7" id="KW-0720">Serine protease</keyword>
<dbReference type="Pfam" id="PF17936">
    <property type="entry name" value="Big_6"/>
    <property type="match status" value="4"/>
</dbReference>
<dbReference type="InterPro" id="IPR013783">
    <property type="entry name" value="Ig-like_fold"/>
</dbReference>
<dbReference type="RefSeq" id="WP_211561339.1">
    <property type="nucleotide sequence ID" value="NZ_JAGVRK010000001.1"/>
</dbReference>
<dbReference type="PRINTS" id="PR00723">
    <property type="entry name" value="SUBTILISIN"/>
</dbReference>
<feature type="active site" description="Charge relay system" evidence="7">
    <location>
        <position position="321"/>
    </location>
</feature>
<feature type="domain" description="Bacterial Ig" evidence="10">
    <location>
        <begin position="635"/>
        <end position="704"/>
    </location>
</feature>
<feature type="active site" description="Charge relay system" evidence="7">
    <location>
        <position position="168"/>
    </location>
</feature>
<keyword evidence="8" id="KW-0732">Signal</keyword>
<sequence length="712" mass="75624">MKFIKLFIAGAALILAIAFCPAKETFAAENKTDRVIVKFKNAEAKVNFKDYPVEDSYLGTSLIITVKVPEGLTARDVIASLQARPDVEFAEADHQLEAEKNPSDPFYYTQWHHYAIHAPKAWDRSLGNGVLVAVIDGGMDVYHKDLRGNLAGTYNAVTNNSHISADDHGTHVAGIIAASMDNDVGGTGIAPNASILAIDCFSGDGAYSSDAVEAIYYAVSHGAKIINMSLGGSNYSLSYNEAIQYAYRNGVLVVAAAGNESTSAPTYPASYPNVISVSSTTSYNTLSSFSNYGTTIDIAAPGSLIYSTLPGNDFGKMSGTSMAAPVVSGAAALIWSADPSLTNEQVARRLYETADDLGSSGKDLYFGYGLVNVEEALNAMKIELPVPFVNEVNDHNFEVSGSVAKACDDCKAVVLKNGQVLASGYLNSQGQFKIPIASQQANTVLEVKITDSRGNESKAVSITVVDRTPPDKPVVFEVNDQQLQVAGTAEPNAAIEVKIDGDILYNGKVKANGYFTASLPKYSAGTTVQVTVIDEAGNRSETVNSAIMDRTPPAKPSVSPISDTSKTISGKGEPGVYVGILSNNKFVFGTYIPRSGSFSFAINPYKAGTALTIVSMDESYNLSGAVKLTVQDKTPPRLTVNQATYKAKAITGKTEPGAIIQLKTRNRIIGKGKVDSKGNYIIPIKPQKKGTSFTIKAADSAGNYRTAEIKIK</sequence>
<dbReference type="PANTHER" id="PTHR43399:SF4">
    <property type="entry name" value="CELL WALL-ASSOCIATED PROTEASE"/>
    <property type="match status" value="1"/>
</dbReference>
<comment type="similarity">
    <text evidence="2 7">Belongs to the peptidase S8 family.</text>
</comment>
<dbReference type="PROSITE" id="PS51892">
    <property type="entry name" value="SUBTILASE"/>
    <property type="match status" value="1"/>
</dbReference>
<dbReference type="InterPro" id="IPR034084">
    <property type="entry name" value="Thermitase-like_dom"/>
</dbReference>
<keyword evidence="5 7" id="KW-0378">Hydrolase</keyword>
<evidence type="ECO:0000256" key="5">
    <source>
        <dbReference type="ARBA" id="ARBA00022801"/>
    </source>
</evidence>
<dbReference type="InterPro" id="IPR015500">
    <property type="entry name" value="Peptidase_S8_subtilisin-rel"/>
</dbReference>
<reference evidence="11 12" key="1">
    <citation type="submission" date="2021-04" db="EMBL/GenBank/DDBJ databases">
        <title>Metabacillus sp. strain KIGAM252 whole genome sequence.</title>
        <authorList>
            <person name="Seo M.-J."/>
            <person name="Cho E.-S."/>
            <person name="Hwang C.Y."/>
            <person name="Yoon D.J."/>
        </authorList>
    </citation>
    <scope>NUCLEOTIDE SEQUENCE [LARGE SCALE GENOMIC DNA]</scope>
    <source>
        <strain evidence="11 12">KIGAM252</strain>
    </source>
</reference>
<dbReference type="CDD" id="cd07484">
    <property type="entry name" value="Peptidases_S8_Thermitase_like"/>
    <property type="match status" value="1"/>
</dbReference>
<dbReference type="PROSITE" id="PS00137">
    <property type="entry name" value="SUBTILASE_HIS"/>
    <property type="match status" value="1"/>
</dbReference>
<dbReference type="Gene3D" id="2.60.40.10">
    <property type="entry name" value="Immunoglobulins"/>
    <property type="match status" value="3"/>
</dbReference>
<name>A0ABS5LJA8_9BACI</name>
<comment type="subcellular location">
    <subcellularLocation>
        <location evidence="1">Secreted</location>
    </subcellularLocation>
</comment>
<evidence type="ECO:0000259" key="10">
    <source>
        <dbReference type="Pfam" id="PF17936"/>
    </source>
</evidence>
<accession>A0ABS5LJA8</accession>
<evidence type="ECO:0000256" key="4">
    <source>
        <dbReference type="ARBA" id="ARBA00022670"/>
    </source>
</evidence>
<feature type="domain" description="Bacterial Ig" evidence="10">
    <location>
        <begin position="553"/>
        <end position="632"/>
    </location>
</feature>
<feature type="domain" description="Peptidase S8/S53" evidence="9">
    <location>
        <begin position="127"/>
        <end position="369"/>
    </location>
</feature>
<keyword evidence="12" id="KW-1185">Reference proteome</keyword>
<dbReference type="InterPro" id="IPR036852">
    <property type="entry name" value="Peptidase_S8/S53_dom_sf"/>
</dbReference>